<accession>A0A0N1N3Y5</accession>
<evidence type="ECO:0000313" key="3">
    <source>
        <dbReference type="Proteomes" id="UP000037822"/>
    </source>
</evidence>
<protein>
    <submittedName>
        <fullName evidence="2">Uncharacterized protein</fullName>
    </submittedName>
</protein>
<keyword evidence="3" id="KW-1185">Reference proteome</keyword>
<gene>
    <name evidence="2" type="ORF">AE618_12260</name>
</gene>
<dbReference type="RefSeq" id="WP_054209344.1">
    <property type="nucleotide sequence ID" value="NZ_LGSZ01000040.1"/>
</dbReference>
<name>A0A0N1N3Y5_9HYPH</name>
<sequence>MSILLSRALAGQCRWLVCEAAGDKRDAFDGRRVCGAVVSWPTSYCLGHRLVVYERTPLASAPPQDFTIQRRAPDPETQPELTEIFG</sequence>
<evidence type="ECO:0000256" key="1">
    <source>
        <dbReference type="SAM" id="MobiDB-lite"/>
    </source>
</evidence>
<dbReference type="Proteomes" id="UP000037822">
    <property type="component" value="Unassembled WGS sequence"/>
</dbReference>
<dbReference type="OrthoDB" id="9880382at2"/>
<comment type="caution">
    <text evidence="2">The sequence shown here is derived from an EMBL/GenBank/DDBJ whole genome shotgun (WGS) entry which is preliminary data.</text>
</comment>
<dbReference type="PATRIC" id="fig|1526658.3.peg.3886"/>
<feature type="region of interest" description="Disordered" evidence="1">
    <location>
        <begin position="65"/>
        <end position="86"/>
    </location>
</feature>
<dbReference type="AlphaFoldDB" id="A0A0N1N3Y5"/>
<organism evidence="2 3">
    <name type="scientific">Bosea vaviloviae</name>
    <dbReference type="NCBI Taxonomy" id="1526658"/>
    <lineage>
        <taxon>Bacteria</taxon>
        <taxon>Pseudomonadati</taxon>
        <taxon>Pseudomonadota</taxon>
        <taxon>Alphaproteobacteria</taxon>
        <taxon>Hyphomicrobiales</taxon>
        <taxon>Boseaceae</taxon>
        <taxon>Bosea</taxon>
    </lineage>
</organism>
<dbReference type="EMBL" id="LGSZ01000040">
    <property type="protein sequence ID" value="KPH80542.1"/>
    <property type="molecule type" value="Genomic_DNA"/>
</dbReference>
<evidence type="ECO:0000313" key="2">
    <source>
        <dbReference type="EMBL" id="KPH80542.1"/>
    </source>
</evidence>
<proteinExistence type="predicted"/>
<reference evidence="2 3" key="1">
    <citation type="submission" date="2015-07" db="EMBL/GenBank/DDBJ databases">
        <title>Whole genome sequencing of Bosea vaviloviae isolated from cave pool.</title>
        <authorList>
            <person name="Tan N.E.H."/>
            <person name="Lee Y.P."/>
            <person name="Gan H.M."/>
            <person name="Barton H."/>
            <person name="Savka M.A."/>
        </authorList>
    </citation>
    <scope>NUCLEOTIDE SEQUENCE [LARGE SCALE GENOMIC DNA]</scope>
    <source>
        <strain evidence="2 3">SD260</strain>
    </source>
</reference>